<dbReference type="Proteomes" id="UP000654918">
    <property type="component" value="Unassembled WGS sequence"/>
</dbReference>
<dbReference type="AlphaFoldDB" id="A0A8H6N1Y8"/>
<feature type="region of interest" description="Disordered" evidence="1">
    <location>
        <begin position="282"/>
        <end position="303"/>
    </location>
</feature>
<name>A0A8H6N1Y8_9PEZI</name>
<proteinExistence type="predicted"/>
<protein>
    <submittedName>
        <fullName evidence="2">Uncharacterized protein</fullName>
    </submittedName>
</protein>
<feature type="compositionally biased region" description="Polar residues" evidence="1">
    <location>
        <begin position="283"/>
        <end position="296"/>
    </location>
</feature>
<evidence type="ECO:0000313" key="2">
    <source>
        <dbReference type="EMBL" id="KAF6816440.1"/>
    </source>
</evidence>
<dbReference type="EMBL" id="WIGO01000337">
    <property type="protein sequence ID" value="KAF6816440.1"/>
    <property type="molecule type" value="Genomic_DNA"/>
</dbReference>
<evidence type="ECO:0000313" key="3">
    <source>
        <dbReference type="Proteomes" id="UP000654918"/>
    </source>
</evidence>
<sequence length="303" mass="35411">MILNIVLWTFRYVKYIYQWKPRKEKEFRVLRDELRNWDYPLARLAPRPLTLEPDDTFSTALGREFRNLVTEGIGMELRRCHEWPADDASLVWLSYSGSDGQLNWWSLITQDVEYVVCRSASNRDNRFWRLFTRDTSHPEVGNVDFLMVGWTVKTKQEVAEAFQTAVSGNLLRNSCHHLLRNFASSIVASMTPEWKFLHETTLRADKFEPITNPVQLAVQAWCQQESLGQRWRRSRGRGAAYRPLRKNIRECEKFIAEMQKSYTKAALVQHCGLGSERRRSRWHSASLTQERSSGATTAGDMFI</sequence>
<reference evidence="2" key="1">
    <citation type="journal article" date="2020" name="Phytopathology">
        <title>Genome Sequence Resources of Colletotrichum truncatum, C. plurivorum, C. musicola, and C. sojae: Four Species Pathogenic to Soybean (Glycine max).</title>
        <authorList>
            <person name="Rogerio F."/>
            <person name="Boufleur T.R."/>
            <person name="Ciampi-Guillardi M."/>
            <person name="Sukno S.A."/>
            <person name="Thon M.R."/>
            <person name="Massola Junior N.S."/>
            <person name="Baroncelli R."/>
        </authorList>
    </citation>
    <scope>NUCLEOTIDE SEQUENCE</scope>
    <source>
        <strain evidence="2">LFN00145</strain>
    </source>
</reference>
<comment type="caution">
    <text evidence="2">The sequence shown here is derived from an EMBL/GenBank/DDBJ whole genome shotgun (WGS) entry which is preliminary data.</text>
</comment>
<evidence type="ECO:0000256" key="1">
    <source>
        <dbReference type="SAM" id="MobiDB-lite"/>
    </source>
</evidence>
<organism evidence="2 3">
    <name type="scientific">Colletotrichum plurivorum</name>
    <dbReference type="NCBI Taxonomy" id="2175906"/>
    <lineage>
        <taxon>Eukaryota</taxon>
        <taxon>Fungi</taxon>
        <taxon>Dikarya</taxon>
        <taxon>Ascomycota</taxon>
        <taxon>Pezizomycotina</taxon>
        <taxon>Sordariomycetes</taxon>
        <taxon>Hypocreomycetidae</taxon>
        <taxon>Glomerellales</taxon>
        <taxon>Glomerellaceae</taxon>
        <taxon>Colletotrichum</taxon>
        <taxon>Colletotrichum orchidearum species complex</taxon>
    </lineage>
</organism>
<keyword evidence="3" id="KW-1185">Reference proteome</keyword>
<gene>
    <name evidence="2" type="ORF">CPLU01_13867</name>
</gene>
<accession>A0A8H6N1Y8</accession>